<name>A0A846YFB2_9NOCA</name>
<comment type="caution">
    <text evidence="3">The sequence shown here is derived from an EMBL/GenBank/DDBJ whole genome shotgun (WGS) entry which is preliminary data.</text>
</comment>
<evidence type="ECO:0000256" key="1">
    <source>
        <dbReference type="ARBA" id="ARBA00023002"/>
    </source>
</evidence>
<dbReference type="Gene3D" id="2.30.110.10">
    <property type="entry name" value="Electron Transport, Fmn-binding Protein, Chain A"/>
    <property type="match status" value="1"/>
</dbReference>
<evidence type="ECO:0000259" key="2">
    <source>
        <dbReference type="Pfam" id="PF01243"/>
    </source>
</evidence>
<dbReference type="InterPro" id="IPR052019">
    <property type="entry name" value="F420H2_bilvrd_red/Heme_oxyg"/>
</dbReference>
<dbReference type="Proteomes" id="UP000570678">
    <property type="component" value="Unassembled WGS sequence"/>
</dbReference>
<dbReference type="AlphaFoldDB" id="A0A846YFB2"/>
<feature type="domain" description="Pyridoxamine 5'-phosphate oxidase N-terminal" evidence="2">
    <location>
        <begin position="4"/>
        <end position="132"/>
    </location>
</feature>
<protein>
    <submittedName>
        <fullName evidence="3">TIGR03668 family PPOX class F420-dependent oxidoreductase</fullName>
    </submittedName>
</protein>
<proteinExistence type="predicted"/>
<dbReference type="PANTHER" id="PTHR35176">
    <property type="entry name" value="HEME OXYGENASE HI_0854-RELATED"/>
    <property type="match status" value="1"/>
</dbReference>
<dbReference type="GO" id="GO:0070967">
    <property type="term" value="F:coenzyme F420 binding"/>
    <property type="evidence" value="ECO:0007669"/>
    <property type="project" value="TreeGrafter"/>
</dbReference>
<dbReference type="InterPro" id="IPR011576">
    <property type="entry name" value="Pyridox_Oxase_N"/>
</dbReference>
<gene>
    <name evidence="3" type="ORF">HGA15_04940</name>
</gene>
<evidence type="ECO:0000313" key="4">
    <source>
        <dbReference type="Proteomes" id="UP000570678"/>
    </source>
</evidence>
<dbReference type="RefSeq" id="WP_062973762.1">
    <property type="nucleotide sequence ID" value="NZ_JAAXOT010000002.1"/>
</dbReference>
<dbReference type="SUPFAM" id="SSF50475">
    <property type="entry name" value="FMN-binding split barrel"/>
    <property type="match status" value="1"/>
</dbReference>
<sequence>MDERQARERFAAARVARLATVTPEGSPHIVPIVFAVAGDTIYTAVDAKPKSTTALRRLANIAANPQVAVLADFYDEDWTRLWWVRADAAAATVMGMQARIGIDRLTARYPVYRDQSPPGPVLALEVARWSGWSAGPT</sequence>
<dbReference type="Pfam" id="PF01243">
    <property type="entry name" value="PNPOx_N"/>
    <property type="match status" value="1"/>
</dbReference>
<dbReference type="InterPro" id="IPR019967">
    <property type="entry name" value="F420-dep_enz_PPOX_Rv0121"/>
</dbReference>
<reference evidence="3 4" key="1">
    <citation type="submission" date="2020-04" db="EMBL/GenBank/DDBJ databases">
        <title>MicrobeNet Type strains.</title>
        <authorList>
            <person name="Nicholson A.C."/>
        </authorList>
    </citation>
    <scope>NUCLEOTIDE SEQUENCE [LARGE SCALE GENOMIC DNA]</scope>
    <source>
        <strain evidence="3 4">JCM 3332</strain>
    </source>
</reference>
<dbReference type="GO" id="GO:0005829">
    <property type="term" value="C:cytosol"/>
    <property type="evidence" value="ECO:0007669"/>
    <property type="project" value="TreeGrafter"/>
</dbReference>
<keyword evidence="1" id="KW-0560">Oxidoreductase</keyword>
<dbReference type="NCBIfam" id="TIGR03668">
    <property type="entry name" value="Rv0121_F420"/>
    <property type="match status" value="1"/>
</dbReference>
<organism evidence="3 4">
    <name type="scientific">Nocardia flavorosea</name>
    <dbReference type="NCBI Taxonomy" id="53429"/>
    <lineage>
        <taxon>Bacteria</taxon>
        <taxon>Bacillati</taxon>
        <taxon>Actinomycetota</taxon>
        <taxon>Actinomycetes</taxon>
        <taxon>Mycobacteriales</taxon>
        <taxon>Nocardiaceae</taxon>
        <taxon>Nocardia</taxon>
    </lineage>
</organism>
<keyword evidence="4" id="KW-1185">Reference proteome</keyword>
<dbReference type="GO" id="GO:0016627">
    <property type="term" value="F:oxidoreductase activity, acting on the CH-CH group of donors"/>
    <property type="evidence" value="ECO:0007669"/>
    <property type="project" value="TreeGrafter"/>
</dbReference>
<evidence type="ECO:0000313" key="3">
    <source>
        <dbReference type="EMBL" id="NKY55519.1"/>
    </source>
</evidence>
<dbReference type="InterPro" id="IPR012349">
    <property type="entry name" value="Split_barrel_FMN-bd"/>
</dbReference>
<dbReference type="PANTHER" id="PTHR35176:SF2">
    <property type="entry name" value="F420H(2)-DEPENDENT REDUCTASE RV1155"/>
    <property type="match status" value="1"/>
</dbReference>
<dbReference type="EMBL" id="JAAXOT010000002">
    <property type="protein sequence ID" value="NKY55519.1"/>
    <property type="molecule type" value="Genomic_DNA"/>
</dbReference>
<accession>A0A846YFB2</accession>